<evidence type="ECO:0000313" key="6">
    <source>
        <dbReference type="Proteomes" id="UP000059419"/>
    </source>
</evidence>
<dbReference type="STRING" id="1619313.EM595_2697"/>
<feature type="domain" description="HTH lacI-type" evidence="4">
    <location>
        <begin position="6"/>
        <end position="60"/>
    </location>
</feature>
<dbReference type="PATRIC" id="fig|1619313.3.peg.2803"/>
<protein>
    <submittedName>
        <fullName evidence="5">HTH-type transcriptional regulator TreR</fullName>
    </submittedName>
</protein>
<dbReference type="GO" id="GO:0005991">
    <property type="term" value="P:trehalose metabolic process"/>
    <property type="evidence" value="ECO:0007669"/>
    <property type="project" value="InterPro"/>
</dbReference>
<dbReference type="Proteomes" id="UP000059419">
    <property type="component" value="Chromosome 1"/>
</dbReference>
<dbReference type="Gene3D" id="3.40.50.2300">
    <property type="match status" value="2"/>
</dbReference>
<dbReference type="OrthoDB" id="198888at2"/>
<organism evidence="5 6">
    <name type="scientific">Duffyella gerundensis</name>
    <dbReference type="NCBI Taxonomy" id="1619313"/>
    <lineage>
        <taxon>Bacteria</taxon>
        <taxon>Pseudomonadati</taxon>
        <taxon>Pseudomonadota</taxon>
        <taxon>Gammaproteobacteria</taxon>
        <taxon>Enterobacterales</taxon>
        <taxon>Erwiniaceae</taxon>
        <taxon>Duffyella</taxon>
    </lineage>
</organism>
<dbReference type="CDD" id="cd01392">
    <property type="entry name" value="HTH_LacI"/>
    <property type="match status" value="1"/>
</dbReference>
<sequence length="322" mass="35244">MANQRLTIKDIARLSGVGKSTVSRVLNNEDNVSQRTRERVAAVINQYGFMPLKSAQAMRAQSDKIIGIVLSRLDSPSENQAVRAILPLLYAQGFDVLIMESLLQPSLVADHLNILQQRYVEGVILFGFAGLDPQLLAAWQQKMVLMVHPYPGITTVRYDDAGAVAMLMDYLLAHNCQRISFIGVELSDETTGRLRYQAYLDACQRHAIAPVAALGDLSYHKGYSLAQQVILEETQAVICASDTIALGVIKYLQQHPQPDVQVCSIGHTPLLTFLFPDILSVNPGFSEAGHTAATLLLAKLNGDTTSEVVTVPCMLEIEPVSE</sequence>
<dbReference type="PROSITE" id="PS00356">
    <property type="entry name" value="HTH_LACI_1"/>
    <property type="match status" value="1"/>
</dbReference>
<dbReference type="CDD" id="cd01542">
    <property type="entry name" value="PBP1_TreR-like"/>
    <property type="match status" value="1"/>
</dbReference>
<keyword evidence="2" id="KW-0238">DNA-binding</keyword>
<dbReference type="InterPro" id="IPR028082">
    <property type="entry name" value="Peripla_BP_I"/>
</dbReference>
<dbReference type="GO" id="GO:0000976">
    <property type="term" value="F:transcription cis-regulatory region binding"/>
    <property type="evidence" value="ECO:0007669"/>
    <property type="project" value="TreeGrafter"/>
</dbReference>
<dbReference type="GO" id="GO:0003700">
    <property type="term" value="F:DNA-binding transcription factor activity"/>
    <property type="evidence" value="ECO:0007669"/>
    <property type="project" value="TreeGrafter"/>
</dbReference>
<keyword evidence="1" id="KW-0805">Transcription regulation</keyword>
<dbReference type="InterPro" id="IPR000843">
    <property type="entry name" value="HTH_LacI"/>
</dbReference>
<dbReference type="NCBIfam" id="TIGR02405">
    <property type="entry name" value="trehalos_R_Ecol"/>
    <property type="match status" value="1"/>
</dbReference>
<dbReference type="SUPFAM" id="SSF53822">
    <property type="entry name" value="Periplasmic binding protein-like I"/>
    <property type="match status" value="1"/>
</dbReference>
<dbReference type="Gene3D" id="1.10.260.40">
    <property type="entry name" value="lambda repressor-like DNA-binding domains"/>
    <property type="match status" value="1"/>
</dbReference>
<dbReference type="InterPro" id="IPR012771">
    <property type="entry name" value="Trehalos_R_gpbac"/>
</dbReference>
<gene>
    <name evidence="5" type="primary">treR</name>
    <name evidence="5" type="ORF">EM595_2697</name>
</gene>
<dbReference type="Pfam" id="PF13377">
    <property type="entry name" value="Peripla_BP_3"/>
    <property type="match status" value="1"/>
</dbReference>
<evidence type="ECO:0000256" key="2">
    <source>
        <dbReference type="ARBA" id="ARBA00023125"/>
    </source>
</evidence>
<evidence type="ECO:0000256" key="3">
    <source>
        <dbReference type="ARBA" id="ARBA00023163"/>
    </source>
</evidence>
<dbReference type="InterPro" id="IPR010982">
    <property type="entry name" value="Lambda_DNA-bd_dom_sf"/>
</dbReference>
<evidence type="ECO:0000256" key="1">
    <source>
        <dbReference type="ARBA" id="ARBA00023015"/>
    </source>
</evidence>
<dbReference type="EMBL" id="LN907827">
    <property type="protein sequence ID" value="CUU24928.1"/>
    <property type="molecule type" value="Genomic_DNA"/>
</dbReference>
<dbReference type="InterPro" id="IPR046335">
    <property type="entry name" value="LacI/GalR-like_sensor"/>
</dbReference>
<evidence type="ECO:0000313" key="5">
    <source>
        <dbReference type="EMBL" id="CUU24928.1"/>
    </source>
</evidence>
<dbReference type="PANTHER" id="PTHR30146">
    <property type="entry name" value="LACI-RELATED TRANSCRIPTIONAL REPRESSOR"/>
    <property type="match status" value="1"/>
</dbReference>
<dbReference type="GO" id="GO:0045892">
    <property type="term" value="P:negative regulation of DNA-templated transcription"/>
    <property type="evidence" value="ECO:0007669"/>
    <property type="project" value="InterPro"/>
</dbReference>
<dbReference type="PRINTS" id="PR00036">
    <property type="entry name" value="HTHLACI"/>
</dbReference>
<dbReference type="PROSITE" id="PS50932">
    <property type="entry name" value="HTH_LACI_2"/>
    <property type="match status" value="1"/>
</dbReference>
<dbReference type="PANTHER" id="PTHR30146:SF146">
    <property type="entry name" value="HTH-TYPE TRANSCRIPTIONAL REGULATOR TRER"/>
    <property type="match status" value="1"/>
</dbReference>
<dbReference type="KEGG" id="ege:EM595_2697"/>
<keyword evidence="6" id="KW-1185">Reference proteome</keyword>
<reference evidence="6" key="1">
    <citation type="submission" date="2015-11" db="EMBL/GenBank/DDBJ databases">
        <authorList>
            <person name="Blom J."/>
        </authorList>
    </citation>
    <scope>NUCLEOTIDE SEQUENCE [LARGE SCALE GENOMIC DNA]</scope>
</reference>
<dbReference type="SMART" id="SM00354">
    <property type="entry name" value="HTH_LACI"/>
    <property type="match status" value="1"/>
</dbReference>
<dbReference type="RefSeq" id="WP_067432937.1">
    <property type="nucleotide sequence ID" value="NZ_CP072598.1"/>
</dbReference>
<proteinExistence type="predicted"/>
<accession>A0A0U5L709</accession>
<dbReference type="AlphaFoldDB" id="A0A0U5L709"/>
<keyword evidence="3" id="KW-0804">Transcription</keyword>
<evidence type="ECO:0000259" key="4">
    <source>
        <dbReference type="PROSITE" id="PS50932"/>
    </source>
</evidence>
<name>A0A0U5L709_9GAMM</name>
<dbReference type="Pfam" id="PF00356">
    <property type="entry name" value="LacI"/>
    <property type="match status" value="1"/>
</dbReference>
<dbReference type="SUPFAM" id="SSF47413">
    <property type="entry name" value="lambda repressor-like DNA-binding domains"/>
    <property type="match status" value="1"/>
</dbReference>